<keyword evidence="1" id="KW-0812">Transmembrane</keyword>
<dbReference type="RefSeq" id="WP_013706596.1">
    <property type="nucleotide sequence ID" value="NC_015388.1"/>
</dbReference>
<dbReference type="OrthoDB" id="5569857at2"/>
<evidence type="ECO:0000256" key="1">
    <source>
        <dbReference type="SAM" id="Phobius"/>
    </source>
</evidence>
<protein>
    <recommendedName>
        <fullName evidence="4">DUF1640 domain-containing protein</fullName>
    </recommendedName>
</protein>
<dbReference type="STRING" id="880072.Desac_1637"/>
<evidence type="ECO:0000313" key="2">
    <source>
        <dbReference type="EMBL" id="AEB09486.1"/>
    </source>
</evidence>
<keyword evidence="1" id="KW-0472">Membrane</keyword>
<dbReference type="HOGENOM" id="CLU_127685_1_1_7"/>
<keyword evidence="3" id="KW-1185">Reference proteome</keyword>
<dbReference type="Proteomes" id="UP000000483">
    <property type="component" value="Chromosome"/>
</dbReference>
<dbReference type="AlphaFoldDB" id="F2NJH4"/>
<sequence>MRTLAFDTLEFAKKLKTANFTEDQAEALAEAVAGIVEERLATKQDLKELEIRLETRIKELETGLRRDMQEMEMRLRHDLTLRLGGMLTGGVALVAVLVKLL</sequence>
<reference evidence="3" key="2">
    <citation type="submission" date="2011-03" db="EMBL/GenBank/DDBJ databases">
        <title>The complete genome of Desulfobacca acetoxidans DSM 11109.</title>
        <authorList>
            <consortium name="US DOE Joint Genome Institute (JGI-PGF)"/>
            <person name="Lucas S."/>
            <person name="Copeland A."/>
            <person name="Lapidus A."/>
            <person name="Bruce D."/>
            <person name="Goodwin L."/>
            <person name="Pitluck S."/>
            <person name="Peters L."/>
            <person name="Kyrpides N."/>
            <person name="Mavromatis K."/>
            <person name="Ivanova N."/>
            <person name="Ovchinnikova G."/>
            <person name="Teshima H."/>
            <person name="Detter J.C."/>
            <person name="Han C."/>
            <person name="Land M."/>
            <person name="Hauser L."/>
            <person name="Markowitz V."/>
            <person name="Cheng J.-F."/>
            <person name="Hugenholtz P."/>
            <person name="Woyke T."/>
            <person name="Wu D."/>
            <person name="Spring S."/>
            <person name="Schueler E."/>
            <person name="Brambilla E."/>
            <person name="Klenk H.-P."/>
            <person name="Eisen J.A."/>
        </authorList>
    </citation>
    <scope>NUCLEOTIDE SEQUENCE [LARGE SCALE GENOMIC DNA]</scope>
    <source>
        <strain evidence="3">ATCC 700848 / DSM 11109 / ASRB2</strain>
    </source>
</reference>
<keyword evidence="1" id="KW-1133">Transmembrane helix</keyword>
<organism evidence="2 3">
    <name type="scientific">Desulfobacca acetoxidans (strain ATCC 700848 / DSM 11109 / ASRB2)</name>
    <dbReference type="NCBI Taxonomy" id="880072"/>
    <lineage>
        <taxon>Bacteria</taxon>
        <taxon>Pseudomonadati</taxon>
        <taxon>Thermodesulfobacteriota</taxon>
        <taxon>Desulfobaccia</taxon>
        <taxon>Desulfobaccales</taxon>
        <taxon>Desulfobaccaceae</taxon>
        <taxon>Desulfobacca</taxon>
    </lineage>
</organism>
<gene>
    <name evidence="2" type="ordered locus">Desac_1637</name>
</gene>
<dbReference type="eggNOG" id="ENOG5030J7N">
    <property type="taxonomic scope" value="Bacteria"/>
</dbReference>
<accession>F2NJH4</accession>
<dbReference type="EMBL" id="CP002629">
    <property type="protein sequence ID" value="AEB09486.1"/>
    <property type="molecule type" value="Genomic_DNA"/>
</dbReference>
<feature type="transmembrane region" description="Helical" evidence="1">
    <location>
        <begin position="79"/>
        <end position="98"/>
    </location>
</feature>
<reference evidence="2 3" key="1">
    <citation type="journal article" date="2011" name="Stand. Genomic Sci.">
        <title>Complete genome sequence of the acetate-degrading sulfate reducer Desulfobacca acetoxidans type strain (ASRB2).</title>
        <authorList>
            <person name="Goker M."/>
            <person name="Teshima H."/>
            <person name="Lapidus A."/>
            <person name="Nolan M."/>
            <person name="Lucas S."/>
            <person name="Hammon N."/>
            <person name="Deshpande S."/>
            <person name="Cheng J.F."/>
            <person name="Tapia R."/>
            <person name="Han C."/>
            <person name="Goodwin L."/>
            <person name="Pitluck S."/>
            <person name="Huntemann M."/>
            <person name="Liolios K."/>
            <person name="Ivanova N."/>
            <person name="Pagani I."/>
            <person name="Mavromatis K."/>
            <person name="Ovchinikova G."/>
            <person name="Pati A."/>
            <person name="Chen A."/>
            <person name="Palaniappan K."/>
            <person name="Land M."/>
            <person name="Hauser L."/>
            <person name="Brambilla E.M."/>
            <person name="Rohde M."/>
            <person name="Spring S."/>
            <person name="Detter J.C."/>
            <person name="Woyke T."/>
            <person name="Bristow J."/>
            <person name="Eisen J.A."/>
            <person name="Markowitz V."/>
            <person name="Hugenholtz P."/>
            <person name="Kyrpides N.C."/>
            <person name="Klenk H.P."/>
        </authorList>
    </citation>
    <scope>NUCLEOTIDE SEQUENCE [LARGE SCALE GENOMIC DNA]</scope>
    <source>
        <strain evidence="3">ATCC 700848 / DSM 11109 / ASRB2</strain>
    </source>
</reference>
<evidence type="ECO:0008006" key="4">
    <source>
        <dbReference type="Google" id="ProtNLM"/>
    </source>
</evidence>
<name>F2NJH4_DESAR</name>
<proteinExistence type="predicted"/>
<evidence type="ECO:0000313" key="3">
    <source>
        <dbReference type="Proteomes" id="UP000000483"/>
    </source>
</evidence>
<dbReference type="KEGG" id="dao:Desac_1637"/>